<dbReference type="Pfam" id="PF13410">
    <property type="entry name" value="GST_C_2"/>
    <property type="match status" value="1"/>
</dbReference>
<name>A0A4D7B2C4_9HYPH</name>
<gene>
    <name evidence="2" type="ORF">E8M01_05195</name>
</gene>
<dbReference type="InterPro" id="IPR010987">
    <property type="entry name" value="Glutathione-S-Trfase_C-like"/>
</dbReference>
<accession>A0A4D7B2C4</accession>
<dbReference type="CDD" id="cd03188">
    <property type="entry name" value="GST_C_Beta"/>
    <property type="match status" value="1"/>
</dbReference>
<dbReference type="EMBL" id="CP039690">
    <property type="protein sequence ID" value="QCI63686.1"/>
    <property type="molecule type" value="Genomic_DNA"/>
</dbReference>
<dbReference type="OrthoDB" id="7583243at2"/>
<feature type="domain" description="GST C-terminal" evidence="1">
    <location>
        <begin position="91"/>
        <end position="212"/>
    </location>
</feature>
<dbReference type="SUPFAM" id="SSF52833">
    <property type="entry name" value="Thioredoxin-like"/>
    <property type="match status" value="1"/>
</dbReference>
<dbReference type="SUPFAM" id="SSF47616">
    <property type="entry name" value="GST C-terminal domain-like"/>
    <property type="match status" value="1"/>
</dbReference>
<dbReference type="Proteomes" id="UP000298781">
    <property type="component" value="Chromosome"/>
</dbReference>
<keyword evidence="3" id="KW-1185">Reference proteome</keyword>
<dbReference type="CDD" id="cd03057">
    <property type="entry name" value="GST_N_Beta"/>
    <property type="match status" value="1"/>
</dbReference>
<dbReference type="PROSITE" id="PS50405">
    <property type="entry name" value="GST_CTER"/>
    <property type="match status" value="1"/>
</dbReference>
<keyword evidence="2" id="KW-0808">Transferase</keyword>
<dbReference type="Gene3D" id="1.20.1050.10">
    <property type="match status" value="1"/>
</dbReference>
<dbReference type="KEGG" id="pstg:E8M01_05195"/>
<evidence type="ECO:0000313" key="3">
    <source>
        <dbReference type="Proteomes" id="UP000298781"/>
    </source>
</evidence>
<reference evidence="2 3" key="1">
    <citation type="submission" date="2019-04" db="EMBL/GenBank/DDBJ databases">
        <title>Phreatobacter aquaticus sp. nov.</title>
        <authorList>
            <person name="Choi A."/>
        </authorList>
    </citation>
    <scope>NUCLEOTIDE SEQUENCE [LARGE SCALE GENOMIC DNA]</scope>
    <source>
        <strain evidence="2 3">KCTC 52518</strain>
    </source>
</reference>
<dbReference type="PANTHER" id="PTHR44051:SF8">
    <property type="entry name" value="GLUTATHIONE S-TRANSFERASE GSTA"/>
    <property type="match status" value="1"/>
</dbReference>
<organism evidence="2 3">
    <name type="scientific">Phreatobacter stygius</name>
    <dbReference type="NCBI Taxonomy" id="1940610"/>
    <lineage>
        <taxon>Bacteria</taxon>
        <taxon>Pseudomonadati</taxon>
        <taxon>Pseudomonadota</taxon>
        <taxon>Alphaproteobacteria</taxon>
        <taxon>Hyphomicrobiales</taxon>
        <taxon>Phreatobacteraceae</taxon>
        <taxon>Phreatobacter</taxon>
    </lineage>
</organism>
<dbReference type="InterPro" id="IPR036282">
    <property type="entry name" value="Glutathione-S-Trfase_C_sf"/>
</dbReference>
<evidence type="ECO:0000313" key="2">
    <source>
        <dbReference type="EMBL" id="QCI63686.1"/>
    </source>
</evidence>
<sequence>MEDAMHLYASPMACSLASHITILEAGLPVTVHYIDNRTKVTDEGEDYWSISPNGYVPALRLASGEVLNEGPSVLQFLADQKPEAKLAPAWGTTERYQLIDALNYLSTEVHKRIFSTLLTAKAPEDAKARAKSLLAPTLDAIARRLGDRDHLVGDHFSVADAYLVVLLNWCRHVGTDLRQWPTIAAYHKRQLARPAVAAAVAQETAEYQRRAA</sequence>
<dbReference type="InterPro" id="IPR036249">
    <property type="entry name" value="Thioredoxin-like_sf"/>
</dbReference>
<dbReference type="Gene3D" id="3.40.30.10">
    <property type="entry name" value="Glutaredoxin"/>
    <property type="match status" value="1"/>
</dbReference>
<dbReference type="SFLD" id="SFLDS00019">
    <property type="entry name" value="Glutathione_Transferase_(cytos"/>
    <property type="match status" value="1"/>
</dbReference>
<dbReference type="AlphaFoldDB" id="A0A4D7B2C4"/>
<protein>
    <submittedName>
        <fullName evidence="2">Glutathione transferase GstA</fullName>
    </submittedName>
</protein>
<dbReference type="GO" id="GO:0016740">
    <property type="term" value="F:transferase activity"/>
    <property type="evidence" value="ECO:0007669"/>
    <property type="project" value="UniProtKB-KW"/>
</dbReference>
<dbReference type="SFLD" id="SFLDG00358">
    <property type="entry name" value="Main_(cytGST)"/>
    <property type="match status" value="1"/>
</dbReference>
<dbReference type="SFLD" id="SFLDG01150">
    <property type="entry name" value="Main.1:_Beta-like"/>
    <property type="match status" value="1"/>
</dbReference>
<dbReference type="InterPro" id="IPR040079">
    <property type="entry name" value="Glutathione_S-Trfase"/>
</dbReference>
<dbReference type="Pfam" id="PF13409">
    <property type="entry name" value="GST_N_2"/>
    <property type="match status" value="1"/>
</dbReference>
<evidence type="ECO:0000259" key="1">
    <source>
        <dbReference type="PROSITE" id="PS50405"/>
    </source>
</evidence>
<dbReference type="PANTHER" id="PTHR44051">
    <property type="entry name" value="GLUTATHIONE S-TRANSFERASE-RELATED"/>
    <property type="match status" value="1"/>
</dbReference>
<proteinExistence type="predicted"/>
<dbReference type="InterPro" id="IPR004045">
    <property type="entry name" value="Glutathione_S-Trfase_N"/>
</dbReference>